<keyword evidence="3" id="KW-1185">Reference proteome</keyword>
<proteinExistence type="predicted"/>
<organism evidence="2 3">
    <name type="scientific">Pedobacter psychroterrae</name>
    <dbReference type="NCBI Taxonomy" id="2530453"/>
    <lineage>
        <taxon>Bacteria</taxon>
        <taxon>Pseudomonadati</taxon>
        <taxon>Bacteroidota</taxon>
        <taxon>Sphingobacteriia</taxon>
        <taxon>Sphingobacteriales</taxon>
        <taxon>Sphingobacteriaceae</taxon>
        <taxon>Pedobacter</taxon>
    </lineage>
</organism>
<protein>
    <submittedName>
        <fullName evidence="2">Uncharacterized protein</fullName>
    </submittedName>
</protein>
<feature type="compositionally biased region" description="Basic and acidic residues" evidence="1">
    <location>
        <begin position="44"/>
        <end position="53"/>
    </location>
</feature>
<evidence type="ECO:0000313" key="3">
    <source>
        <dbReference type="Proteomes" id="UP000293347"/>
    </source>
</evidence>
<dbReference type="AlphaFoldDB" id="A0A4V2MKN4"/>
<sequence>MINENEEQFENPDVDPGFKGHQDEGLAGREDKRTHNIDANISIKEMRGGKDAEQSEETPPEAQENDAMNYKNDRAQGAFNPKNI</sequence>
<feature type="region of interest" description="Disordered" evidence="1">
    <location>
        <begin position="1"/>
        <end position="84"/>
    </location>
</feature>
<gene>
    <name evidence="2" type="ORF">EZ437_17450</name>
</gene>
<feature type="compositionally biased region" description="Basic and acidic residues" evidence="1">
    <location>
        <begin position="16"/>
        <end position="36"/>
    </location>
</feature>
<dbReference type="RefSeq" id="WP_131597357.1">
    <property type="nucleotide sequence ID" value="NZ_SJSL01000006.1"/>
</dbReference>
<evidence type="ECO:0000256" key="1">
    <source>
        <dbReference type="SAM" id="MobiDB-lite"/>
    </source>
</evidence>
<dbReference type="OrthoDB" id="772624at2"/>
<feature type="compositionally biased region" description="Acidic residues" evidence="1">
    <location>
        <begin position="1"/>
        <end position="13"/>
    </location>
</feature>
<accession>A0A4V2MKN4</accession>
<dbReference type="EMBL" id="SJSL01000006">
    <property type="protein sequence ID" value="TCC98926.1"/>
    <property type="molecule type" value="Genomic_DNA"/>
</dbReference>
<comment type="caution">
    <text evidence="2">The sequence shown here is derived from an EMBL/GenBank/DDBJ whole genome shotgun (WGS) entry which is preliminary data.</text>
</comment>
<dbReference type="Proteomes" id="UP000293347">
    <property type="component" value="Unassembled WGS sequence"/>
</dbReference>
<evidence type="ECO:0000313" key="2">
    <source>
        <dbReference type="EMBL" id="TCC98926.1"/>
    </source>
</evidence>
<name>A0A4V2MKN4_9SPHI</name>
<reference evidence="2 3" key="1">
    <citation type="submission" date="2019-02" db="EMBL/GenBank/DDBJ databases">
        <title>Pedobacter sp. RP-1-14 sp. nov., isolated from Arctic soil.</title>
        <authorList>
            <person name="Dahal R.H."/>
        </authorList>
    </citation>
    <scope>NUCLEOTIDE SEQUENCE [LARGE SCALE GENOMIC DNA]</scope>
    <source>
        <strain evidence="2 3">RP-1-14</strain>
    </source>
</reference>